<comment type="function">
    <text evidence="8">Gustatory receptor which mediates acceptance or avoidance behavior, depending on its substrates.</text>
</comment>
<feature type="transmembrane region" description="Helical" evidence="8">
    <location>
        <begin position="46"/>
        <end position="66"/>
    </location>
</feature>
<feature type="transmembrane region" description="Helical" evidence="8">
    <location>
        <begin position="180"/>
        <end position="196"/>
    </location>
</feature>
<comment type="similarity">
    <text evidence="8">Belongs to the insect chemoreceptor superfamily. Gustatory receptor (GR) family.</text>
</comment>
<feature type="transmembrane region" description="Helical" evidence="8">
    <location>
        <begin position="389"/>
        <end position="407"/>
    </location>
</feature>
<dbReference type="GO" id="GO:0008049">
    <property type="term" value="P:male courtship behavior"/>
    <property type="evidence" value="ECO:0007669"/>
    <property type="project" value="TreeGrafter"/>
</dbReference>
<keyword evidence="3 8" id="KW-0812">Transmembrane</keyword>
<dbReference type="GO" id="GO:0005886">
    <property type="term" value="C:plasma membrane"/>
    <property type="evidence" value="ECO:0007669"/>
    <property type="project" value="UniProtKB-SubCell"/>
</dbReference>
<evidence type="ECO:0000256" key="6">
    <source>
        <dbReference type="ARBA" id="ARBA00023170"/>
    </source>
</evidence>
<sequence>MKTFDNIFTAIKPLFYLSKAFGLAPLSWIKEKDSGTVKPSSRSFDVYWGAVLFLCFLVNVPLEFYVMQFNNWNYPIKLNVVCCIYKISCHLSGMTSLLFISAFKRHSLPQILILISEVDQLLYKKPERLILYKETRSFISRELCILSIIFIPLLVTYFYFSPKEGLLRYFVLMIESIQNLSFMLMIVQFTNIILLLRQRYKCLNRWLDIHSNIWRDRIKSVGKDVPLLSDVETYVLSRYSLKYGRLKILEQRHIYSKLYDIVCLVNSYFGLPVFMLTFWMFVSVVFISYSCMLSIMLVISTGKELGEHVWAMTGLIWSFACVVLLLLIIAACHTTTEECGKSQILVEKLILRSGLSYETINELKFLSAQLKNMKVSFTAYGFFSLDLPFMYNFVGVICTYLLILAQFN</sequence>
<dbReference type="GO" id="GO:0050909">
    <property type="term" value="P:sensory perception of taste"/>
    <property type="evidence" value="ECO:0007669"/>
    <property type="project" value="InterPro"/>
</dbReference>
<dbReference type="EMBL" id="KK853092">
    <property type="protein sequence ID" value="KDR11528.1"/>
    <property type="molecule type" value="Genomic_DNA"/>
</dbReference>
<comment type="caution">
    <text evidence="8">Lacks conserved residue(s) required for the propagation of feature annotation.</text>
</comment>
<dbReference type="GO" id="GO:0043025">
    <property type="term" value="C:neuronal cell body"/>
    <property type="evidence" value="ECO:0007669"/>
    <property type="project" value="TreeGrafter"/>
</dbReference>
<reference evidence="9 10" key="1">
    <citation type="journal article" date="2014" name="Nat. Commun.">
        <title>Molecular traces of alternative social organization in a termite genome.</title>
        <authorList>
            <person name="Terrapon N."/>
            <person name="Li C."/>
            <person name="Robertson H.M."/>
            <person name="Ji L."/>
            <person name="Meng X."/>
            <person name="Booth W."/>
            <person name="Chen Z."/>
            <person name="Childers C.P."/>
            <person name="Glastad K.M."/>
            <person name="Gokhale K."/>
            <person name="Gowin J."/>
            <person name="Gronenberg W."/>
            <person name="Hermansen R.A."/>
            <person name="Hu H."/>
            <person name="Hunt B.G."/>
            <person name="Huylmans A.K."/>
            <person name="Khalil S.M."/>
            <person name="Mitchell R.D."/>
            <person name="Munoz-Torres M.C."/>
            <person name="Mustard J.A."/>
            <person name="Pan H."/>
            <person name="Reese J.T."/>
            <person name="Scharf M.E."/>
            <person name="Sun F."/>
            <person name="Vogel H."/>
            <person name="Xiao J."/>
            <person name="Yang W."/>
            <person name="Yang Z."/>
            <person name="Yang Z."/>
            <person name="Zhou J."/>
            <person name="Zhu J."/>
            <person name="Brent C.S."/>
            <person name="Elsik C.G."/>
            <person name="Goodisman M.A."/>
            <person name="Liberles D.A."/>
            <person name="Roe R.M."/>
            <person name="Vargo E.L."/>
            <person name="Vilcinskas A."/>
            <person name="Wang J."/>
            <person name="Bornberg-Bauer E."/>
            <person name="Korb J."/>
            <person name="Zhang G."/>
            <person name="Liebig J."/>
        </authorList>
    </citation>
    <scope>NUCLEOTIDE SEQUENCE [LARGE SCALE GENOMIC DNA]</scope>
    <source>
        <tissue evidence="9">Whole organism</tissue>
    </source>
</reference>
<protein>
    <recommendedName>
        <fullName evidence="8">Gustatory receptor</fullName>
    </recommendedName>
</protein>
<dbReference type="GO" id="GO:0030424">
    <property type="term" value="C:axon"/>
    <property type="evidence" value="ECO:0007669"/>
    <property type="project" value="TreeGrafter"/>
</dbReference>
<dbReference type="InParanoid" id="A0A067QZ23"/>
<evidence type="ECO:0000256" key="3">
    <source>
        <dbReference type="ARBA" id="ARBA00022692"/>
    </source>
</evidence>
<organism evidence="9 10">
    <name type="scientific">Zootermopsis nevadensis</name>
    <name type="common">Dampwood termite</name>
    <dbReference type="NCBI Taxonomy" id="136037"/>
    <lineage>
        <taxon>Eukaryota</taxon>
        <taxon>Metazoa</taxon>
        <taxon>Ecdysozoa</taxon>
        <taxon>Arthropoda</taxon>
        <taxon>Hexapoda</taxon>
        <taxon>Insecta</taxon>
        <taxon>Pterygota</taxon>
        <taxon>Neoptera</taxon>
        <taxon>Polyneoptera</taxon>
        <taxon>Dictyoptera</taxon>
        <taxon>Blattodea</taxon>
        <taxon>Blattoidea</taxon>
        <taxon>Termitoidae</taxon>
        <taxon>Termopsidae</taxon>
        <taxon>Zootermopsis</taxon>
    </lineage>
</organism>
<evidence type="ECO:0000313" key="9">
    <source>
        <dbReference type="EMBL" id="KDR11528.1"/>
    </source>
</evidence>
<keyword evidence="5 8" id="KW-0472">Membrane</keyword>
<keyword evidence="6 8" id="KW-0675">Receptor</keyword>
<dbReference type="GO" id="GO:0030425">
    <property type="term" value="C:dendrite"/>
    <property type="evidence" value="ECO:0007669"/>
    <property type="project" value="TreeGrafter"/>
</dbReference>
<evidence type="ECO:0000313" key="10">
    <source>
        <dbReference type="Proteomes" id="UP000027135"/>
    </source>
</evidence>
<keyword evidence="10" id="KW-1185">Reference proteome</keyword>
<proteinExistence type="inferred from homology"/>
<dbReference type="PANTHER" id="PTHR21143:SF104">
    <property type="entry name" value="GUSTATORY RECEPTOR 8A-RELATED"/>
    <property type="match status" value="1"/>
</dbReference>
<accession>A0A067QZ23</accession>
<feature type="transmembrane region" description="Helical" evidence="8">
    <location>
        <begin position="309"/>
        <end position="331"/>
    </location>
</feature>
<keyword evidence="2 8" id="KW-1003">Cell membrane</keyword>
<evidence type="ECO:0000256" key="2">
    <source>
        <dbReference type="ARBA" id="ARBA00022475"/>
    </source>
</evidence>
<dbReference type="GO" id="GO:0007635">
    <property type="term" value="P:chemosensory behavior"/>
    <property type="evidence" value="ECO:0007669"/>
    <property type="project" value="TreeGrafter"/>
</dbReference>
<feature type="transmembrane region" description="Helical" evidence="8">
    <location>
        <begin position="277"/>
        <end position="297"/>
    </location>
</feature>
<dbReference type="AlphaFoldDB" id="A0A067QZ23"/>
<name>A0A067QZ23_ZOONE</name>
<evidence type="ECO:0000256" key="8">
    <source>
        <dbReference type="RuleBase" id="RU363108"/>
    </source>
</evidence>
<dbReference type="Proteomes" id="UP000027135">
    <property type="component" value="Unassembled WGS sequence"/>
</dbReference>
<comment type="subcellular location">
    <subcellularLocation>
        <location evidence="1 8">Cell membrane</location>
        <topology evidence="1 8">Multi-pass membrane protein</topology>
    </subcellularLocation>
</comment>
<dbReference type="GO" id="GO:0007165">
    <property type="term" value="P:signal transduction"/>
    <property type="evidence" value="ECO:0007669"/>
    <property type="project" value="UniProtKB-KW"/>
</dbReference>
<evidence type="ECO:0000256" key="7">
    <source>
        <dbReference type="ARBA" id="ARBA00023224"/>
    </source>
</evidence>
<dbReference type="InterPro" id="IPR013604">
    <property type="entry name" value="7TM_chemorcpt"/>
</dbReference>
<feature type="transmembrane region" description="Helical" evidence="8">
    <location>
        <begin position="143"/>
        <end position="160"/>
    </location>
</feature>
<keyword evidence="7 8" id="KW-0807">Transducer</keyword>
<keyword evidence="4 8" id="KW-1133">Transmembrane helix</keyword>
<evidence type="ECO:0000256" key="1">
    <source>
        <dbReference type="ARBA" id="ARBA00004651"/>
    </source>
</evidence>
<evidence type="ECO:0000256" key="5">
    <source>
        <dbReference type="ARBA" id="ARBA00023136"/>
    </source>
</evidence>
<gene>
    <name evidence="9" type="ORF">L798_14614</name>
</gene>
<evidence type="ECO:0000256" key="4">
    <source>
        <dbReference type="ARBA" id="ARBA00022989"/>
    </source>
</evidence>
<dbReference type="Pfam" id="PF08395">
    <property type="entry name" value="7tm_7"/>
    <property type="match status" value="1"/>
</dbReference>
<dbReference type="PANTHER" id="PTHR21143">
    <property type="entry name" value="INVERTEBRATE GUSTATORY RECEPTOR"/>
    <property type="match status" value="1"/>
</dbReference>